<name>A0ABW2QW13_9NEIS</name>
<proteinExistence type="inferred from homology"/>
<evidence type="ECO:0000256" key="6">
    <source>
        <dbReference type="SAM" id="MobiDB-lite"/>
    </source>
</evidence>
<keyword evidence="4 5" id="KW-0720">Serine protease</keyword>
<evidence type="ECO:0000313" key="9">
    <source>
        <dbReference type="Proteomes" id="UP001596473"/>
    </source>
</evidence>
<dbReference type="NCBIfam" id="TIGR00225">
    <property type="entry name" value="prc"/>
    <property type="match status" value="1"/>
</dbReference>
<keyword evidence="3 5" id="KW-0378">Hydrolase</keyword>
<dbReference type="InterPro" id="IPR029045">
    <property type="entry name" value="ClpP/crotonase-like_dom_sf"/>
</dbReference>
<dbReference type="SUPFAM" id="SSF50156">
    <property type="entry name" value="PDZ domain-like"/>
    <property type="match status" value="1"/>
</dbReference>
<dbReference type="SMART" id="SM00228">
    <property type="entry name" value="PDZ"/>
    <property type="match status" value="1"/>
</dbReference>
<reference evidence="9" key="1">
    <citation type="journal article" date="2019" name="Int. J. Syst. Evol. Microbiol.">
        <title>The Global Catalogue of Microorganisms (GCM) 10K type strain sequencing project: providing services to taxonomists for standard genome sequencing and annotation.</title>
        <authorList>
            <consortium name="The Broad Institute Genomics Platform"/>
            <consortium name="The Broad Institute Genome Sequencing Center for Infectious Disease"/>
            <person name="Wu L."/>
            <person name="Ma J."/>
        </authorList>
    </citation>
    <scope>NUCLEOTIDE SEQUENCE [LARGE SCALE GENOMIC DNA]</scope>
    <source>
        <strain evidence="9">CCUG 62945</strain>
    </source>
</reference>
<dbReference type="Gene3D" id="3.90.226.10">
    <property type="entry name" value="2-enoyl-CoA Hydratase, Chain A, domain 1"/>
    <property type="match status" value="1"/>
</dbReference>
<dbReference type="InterPro" id="IPR055210">
    <property type="entry name" value="CtpA/B_N"/>
</dbReference>
<evidence type="ECO:0000256" key="5">
    <source>
        <dbReference type="RuleBase" id="RU004404"/>
    </source>
</evidence>
<evidence type="ECO:0000256" key="3">
    <source>
        <dbReference type="ARBA" id="ARBA00022801"/>
    </source>
</evidence>
<keyword evidence="2 5" id="KW-0645">Protease</keyword>
<dbReference type="InterPro" id="IPR001478">
    <property type="entry name" value="PDZ"/>
</dbReference>
<dbReference type="InterPro" id="IPR004447">
    <property type="entry name" value="Peptidase_S41A"/>
</dbReference>
<sequence>MSSSTKKPKLQKIALLLAGAGLGIALSLSFNAVADKDAGGNPLPVEELRAFSTVFGLIKQSYVEPVEDKKLITEAIKGMVSGLDPHSTYLDADAFKDMQIQTQGEFGGLGIEVSMEDGLVRVVSPIEDTPAYRAGVKPGDFIAKIDETPVQGMSLNDAVTKMRGKIGTSVTLTMLRKGEGKPIIVTLKRAVIKVQSVKSKMAEPGYGYIRIAQFQEHTTENVAQALETLYKENKAPLKGLVLDLRNNPGGLLNGAVGVSASFLPKDALVVYTEGRTPDSKIKLTASKENYLRQNGKDDYFKNTPKDVKNVPLVVLVNGGSASASEIVAGALQDYKRAIVVGTQTFGKASVQTIMPIDNKTALKLTTARYFTPLGRSIQLKGITPDIEVEEAVLNGKEQSAFRIREADLGHRLDNPTDKDAGNKKAASETKAEIKVEIKKPKSNASDTAEENPRELASKNDYQLQQGLNILKVQQILQSKNVAAPVPAK</sequence>
<evidence type="ECO:0000259" key="7">
    <source>
        <dbReference type="PROSITE" id="PS50106"/>
    </source>
</evidence>
<dbReference type="PANTHER" id="PTHR32060:SF30">
    <property type="entry name" value="CARBOXY-TERMINAL PROCESSING PROTEASE CTPA"/>
    <property type="match status" value="1"/>
</dbReference>
<comment type="similarity">
    <text evidence="1 5">Belongs to the peptidase S41A family.</text>
</comment>
<protein>
    <submittedName>
        <fullName evidence="8">S41 family peptidase</fullName>
    </submittedName>
</protein>
<feature type="compositionally biased region" description="Basic and acidic residues" evidence="6">
    <location>
        <begin position="407"/>
        <end position="439"/>
    </location>
</feature>
<dbReference type="InterPro" id="IPR036034">
    <property type="entry name" value="PDZ_sf"/>
</dbReference>
<dbReference type="Gene3D" id="3.30.750.44">
    <property type="match status" value="1"/>
</dbReference>
<dbReference type="Pfam" id="PF13180">
    <property type="entry name" value="PDZ_2"/>
    <property type="match status" value="1"/>
</dbReference>
<dbReference type="RefSeq" id="WP_380187393.1">
    <property type="nucleotide sequence ID" value="NZ_JBHTBQ010000012.1"/>
</dbReference>
<dbReference type="Gene3D" id="2.30.42.10">
    <property type="match status" value="1"/>
</dbReference>
<feature type="region of interest" description="Disordered" evidence="6">
    <location>
        <begin position="407"/>
        <end position="459"/>
    </location>
</feature>
<evidence type="ECO:0000256" key="4">
    <source>
        <dbReference type="ARBA" id="ARBA00022825"/>
    </source>
</evidence>
<feature type="domain" description="PDZ" evidence="7">
    <location>
        <begin position="97"/>
        <end position="163"/>
    </location>
</feature>
<keyword evidence="9" id="KW-1185">Reference proteome</keyword>
<evidence type="ECO:0000313" key="8">
    <source>
        <dbReference type="EMBL" id="MFC7419740.1"/>
    </source>
</evidence>
<evidence type="ECO:0000256" key="1">
    <source>
        <dbReference type="ARBA" id="ARBA00009179"/>
    </source>
</evidence>
<accession>A0ABW2QW13</accession>
<dbReference type="SUPFAM" id="SSF52096">
    <property type="entry name" value="ClpP/crotonase"/>
    <property type="match status" value="1"/>
</dbReference>
<dbReference type="PROSITE" id="PS50106">
    <property type="entry name" value="PDZ"/>
    <property type="match status" value="1"/>
</dbReference>
<dbReference type="CDD" id="cd06782">
    <property type="entry name" value="cpPDZ_CPP-like"/>
    <property type="match status" value="1"/>
</dbReference>
<dbReference type="Pfam" id="PF22694">
    <property type="entry name" value="CtpB_N-like"/>
    <property type="match status" value="1"/>
</dbReference>
<evidence type="ECO:0000256" key="2">
    <source>
        <dbReference type="ARBA" id="ARBA00022670"/>
    </source>
</evidence>
<dbReference type="PANTHER" id="PTHR32060">
    <property type="entry name" value="TAIL-SPECIFIC PROTEASE"/>
    <property type="match status" value="1"/>
</dbReference>
<dbReference type="EMBL" id="JBHTBQ010000012">
    <property type="protein sequence ID" value="MFC7419740.1"/>
    <property type="molecule type" value="Genomic_DNA"/>
</dbReference>
<comment type="caution">
    <text evidence="8">The sequence shown here is derived from an EMBL/GenBank/DDBJ whole genome shotgun (WGS) entry which is preliminary data.</text>
</comment>
<gene>
    <name evidence="8" type="ORF">ACFQNF_07580</name>
</gene>
<dbReference type="CDD" id="cd07560">
    <property type="entry name" value="Peptidase_S41_CPP"/>
    <property type="match status" value="1"/>
</dbReference>
<organism evidence="8 9">
    <name type="scientific">Iodobacter arcticus</name>
    <dbReference type="NCBI Taxonomy" id="590593"/>
    <lineage>
        <taxon>Bacteria</taxon>
        <taxon>Pseudomonadati</taxon>
        <taxon>Pseudomonadota</taxon>
        <taxon>Betaproteobacteria</taxon>
        <taxon>Neisseriales</taxon>
        <taxon>Chitinibacteraceae</taxon>
        <taxon>Iodobacter</taxon>
    </lineage>
</organism>
<dbReference type="Proteomes" id="UP001596473">
    <property type="component" value="Unassembled WGS sequence"/>
</dbReference>
<dbReference type="Pfam" id="PF03572">
    <property type="entry name" value="Peptidase_S41"/>
    <property type="match status" value="1"/>
</dbReference>
<dbReference type="InterPro" id="IPR005151">
    <property type="entry name" value="Tail-specific_protease"/>
</dbReference>
<dbReference type="SMART" id="SM00245">
    <property type="entry name" value="TSPc"/>
    <property type="match status" value="1"/>
</dbReference>